<organism evidence="1 2">
    <name type="scientific">Colletotrichum gloeosporioides (strain Cg-14)</name>
    <name type="common">Anthracnose fungus</name>
    <name type="synonym">Glomerella cingulata</name>
    <dbReference type="NCBI Taxonomy" id="1237896"/>
    <lineage>
        <taxon>Eukaryota</taxon>
        <taxon>Fungi</taxon>
        <taxon>Dikarya</taxon>
        <taxon>Ascomycota</taxon>
        <taxon>Pezizomycotina</taxon>
        <taxon>Sordariomycetes</taxon>
        <taxon>Hypocreomycetidae</taxon>
        <taxon>Glomerellales</taxon>
        <taxon>Glomerellaceae</taxon>
        <taxon>Colletotrichum</taxon>
        <taxon>Colletotrichum gloeosporioides species complex</taxon>
    </lineage>
</organism>
<dbReference type="Proteomes" id="UP000015530">
    <property type="component" value="Unassembled WGS sequence"/>
</dbReference>
<protein>
    <submittedName>
        <fullName evidence="1">Uncharacterized protein</fullName>
    </submittedName>
</protein>
<dbReference type="HOGENOM" id="CLU_3435940_0_0_1"/>
<reference evidence="2" key="1">
    <citation type="journal article" date="2013" name="Mol. Plant Microbe Interact.">
        <title>Global aspects of pacC regulation of pathogenicity genes in Colletotrichum gloeosporioides as revealed by transcriptome analysis.</title>
        <authorList>
            <person name="Alkan N."/>
            <person name="Meng X."/>
            <person name="Friedlander G."/>
            <person name="Reuveni E."/>
            <person name="Sukno S."/>
            <person name="Sherman A."/>
            <person name="Thon M."/>
            <person name="Fluhr R."/>
            <person name="Prusky D."/>
        </authorList>
    </citation>
    <scope>NUCLEOTIDE SEQUENCE [LARGE SCALE GENOMIC DNA]</scope>
    <source>
        <strain evidence="2">Cg-14</strain>
    </source>
</reference>
<accession>T0LY19</accession>
<name>T0LY19_COLGC</name>
<sequence>MKGLLLEDVEALA</sequence>
<comment type="caution">
    <text evidence="1">The sequence shown here is derived from an EMBL/GenBank/DDBJ whole genome shotgun (WGS) entry which is preliminary data.</text>
</comment>
<proteinExistence type="predicted"/>
<dbReference type="EMBL" id="AMYD01001372">
    <property type="protein sequence ID" value="EQB53405.1"/>
    <property type="molecule type" value="Genomic_DNA"/>
</dbReference>
<evidence type="ECO:0000313" key="2">
    <source>
        <dbReference type="Proteomes" id="UP000015530"/>
    </source>
</evidence>
<gene>
    <name evidence="1" type="ORF">CGLO_06871</name>
</gene>
<evidence type="ECO:0000313" key="1">
    <source>
        <dbReference type="EMBL" id="EQB53405.1"/>
    </source>
</evidence>